<dbReference type="EMBL" id="CAAALY010267193">
    <property type="protein sequence ID" value="VEL40957.1"/>
    <property type="molecule type" value="Genomic_DNA"/>
</dbReference>
<comment type="caution">
    <text evidence="2">The sequence shown here is derived from an EMBL/GenBank/DDBJ whole genome shotgun (WGS) entry which is preliminary data.</text>
</comment>
<proteinExistence type="predicted"/>
<protein>
    <submittedName>
        <fullName evidence="2">Uncharacterized protein</fullName>
    </submittedName>
</protein>
<dbReference type="OrthoDB" id="2014905at2759"/>
<keyword evidence="3" id="KW-1185">Reference proteome</keyword>
<name>A0A3S5FGX6_9PLAT</name>
<dbReference type="AlphaFoldDB" id="A0A3S5FGX6"/>
<evidence type="ECO:0000313" key="3">
    <source>
        <dbReference type="Proteomes" id="UP000784294"/>
    </source>
</evidence>
<organism evidence="2 3">
    <name type="scientific">Protopolystoma xenopodis</name>
    <dbReference type="NCBI Taxonomy" id="117903"/>
    <lineage>
        <taxon>Eukaryota</taxon>
        <taxon>Metazoa</taxon>
        <taxon>Spiralia</taxon>
        <taxon>Lophotrochozoa</taxon>
        <taxon>Platyhelminthes</taxon>
        <taxon>Monogenea</taxon>
        <taxon>Polyopisthocotylea</taxon>
        <taxon>Polystomatidea</taxon>
        <taxon>Polystomatidae</taxon>
        <taxon>Protopolystoma</taxon>
    </lineage>
</organism>
<evidence type="ECO:0000256" key="1">
    <source>
        <dbReference type="SAM" id="MobiDB-lite"/>
    </source>
</evidence>
<reference evidence="2" key="1">
    <citation type="submission" date="2018-11" db="EMBL/GenBank/DDBJ databases">
        <authorList>
            <consortium name="Pathogen Informatics"/>
        </authorList>
    </citation>
    <scope>NUCLEOTIDE SEQUENCE</scope>
</reference>
<dbReference type="Proteomes" id="UP000784294">
    <property type="component" value="Unassembled WGS sequence"/>
</dbReference>
<gene>
    <name evidence="2" type="ORF">PXEA_LOCUS34397</name>
</gene>
<accession>A0A3S5FGX6</accession>
<evidence type="ECO:0000313" key="2">
    <source>
        <dbReference type="EMBL" id="VEL40957.1"/>
    </source>
</evidence>
<sequence>MAVGQPQSPLEEPNTEKLSPPDPQKSPVHAVQENPLFGQLPSDRAVRFAYANDPSPIDSKASKTSNFQVKHPRPEWFPIDLVERKR</sequence>
<feature type="region of interest" description="Disordered" evidence="1">
    <location>
        <begin position="1"/>
        <end position="30"/>
    </location>
</feature>